<comment type="caution">
    <text evidence="1">The sequence shown here is derived from an EMBL/GenBank/DDBJ whole genome shotgun (WGS) entry which is preliminary data.</text>
</comment>
<protein>
    <submittedName>
        <fullName evidence="1">Uncharacterized protein</fullName>
    </submittedName>
</protein>
<reference evidence="1 2" key="1">
    <citation type="journal article" date="2018" name="New Phytol.">
        <title>Phylogenomics of Endogonaceae and evolution of mycorrhizas within Mucoromycota.</title>
        <authorList>
            <person name="Chang Y."/>
            <person name="Desiro A."/>
            <person name="Na H."/>
            <person name="Sandor L."/>
            <person name="Lipzen A."/>
            <person name="Clum A."/>
            <person name="Barry K."/>
            <person name="Grigoriev I.V."/>
            <person name="Martin F.M."/>
            <person name="Stajich J.E."/>
            <person name="Smith M.E."/>
            <person name="Bonito G."/>
            <person name="Spatafora J.W."/>
        </authorList>
    </citation>
    <scope>NUCLEOTIDE SEQUENCE [LARGE SCALE GENOMIC DNA]</scope>
    <source>
        <strain evidence="1 2">AD002</strain>
    </source>
</reference>
<evidence type="ECO:0000313" key="1">
    <source>
        <dbReference type="EMBL" id="RUS32862.1"/>
    </source>
</evidence>
<keyword evidence="2" id="KW-1185">Reference proteome</keyword>
<name>A0A433QSV2_9FUNG</name>
<proteinExistence type="predicted"/>
<gene>
    <name evidence="1" type="ORF">BC938DRAFT_474036</name>
</gene>
<dbReference type="Proteomes" id="UP000274822">
    <property type="component" value="Unassembled WGS sequence"/>
</dbReference>
<accession>A0A433QSV2</accession>
<dbReference type="AlphaFoldDB" id="A0A433QSV2"/>
<organism evidence="1 2">
    <name type="scientific">Jimgerdemannia flammicorona</name>
    <dbReference type="NCBI Taxonomy" id="994334"/>
    <lineage>
        <taxon>Eukaryota</taxon>
        <taxon>Fungi</taxon>
        <taxon>Fungi incertae sedis</taxon>
        <taxon>Mucoromycota</taxon>
        <taxon>Mucoromycotina</taxon>
        <taxon>Endogonomycetes</taxon>
        <taxon>Endogonales</taxon>
        <taxon>Endogonaceae</taxon>
        <taxon>Jimgerdemannia</taxon>
    </lineage>
</organism>
<dbReference type="EMBL" id="RBNJ01001713">
    <property type="protein sequence ID" value="RUS32862.1"/>
    <property type="molecule type" value="Genomic_DNA"/>
</dbReference>
<evidence type="ECO:0000313" key="2">
    <source>
        <dbReference type="Proteomes" id="UP000274822"/>
    </source>
</evidence>
<sequence length="79" mass="9135">MEADNIDEIDVKFNATPGISCWCRNYQWSLIENRPLEVRKGRKLKSASLNFLINDQIIPNTNLDIGEVFRAFRVFGAFD</sequence>